<reference evidence="1" key="1">
    <citation type="journal article" date="2023" name="Insect Mol. Biol.">
        <title>Genome sequencing provides insights into the evolution of gene families encoding plant cell wall-degrading enzymes in longhorned beetles.</title>
        <authorList>
            <person name="Shin N.R."/>
            <person name="Okamura Y."/>
            <person name="Kirsch R."/>
            <person name="Pauchet Y."/>
        </authorList>
    </citation>
    <scope>NUCLEOTIDE SEQUENCE</scope>
    <source>
        <strain evidence="1">AMC_N1</strain>
    </source>
</reference>
<gene>
    <name evidence="1" type="ORF">NQ318_010384</name>
</gene>
<keyword evidence="2" id="KW-1185">Reference proteome</keyword>
<name>A0AAV8XV88_9CUCU</name>
<comment type="caution">
    <text evidence="1">The sequence shown here is derived from an EMBL/GenBank/DDBJ whole genome shotgun (WGS) entry which is preliminary data.</text>
</comment>
<accession>A0AAV8XV88</accession>
<evidence type="ECO:0000313" key="1">
    <source>
        <dbReference type="EMBL" id="KAJ8942576.1"/>
    </source>
</evidence>
<dbReference type="Proteomes" id="UP001162162">
    <property type="component" value="Unassembled WGS sequence"/>
</dbReference>
<protein>
    <submittedName>
        <fullName evidence="1">Uncharacterized protein</fullName>
    </submittedName>
</protein>
<proteinExistence type="predicted"/>
<organism evidence="1 2">
    <name type="scientific">Aromia moschata</name>
    <dbReference type="NCBI Taxonomy" id="1265417"/>
    <lineage>
        <taxon>Eukaryota</taxon>
        <taxon>Metazoa</taxon>
        <taxon>Ecdysozoa</taxon>
        <taxon>Arthropoda</taxon>
        <taxon>Hexapoda</taxon>
        <taxon>Insecta</taxon>
        <taxon>Pterygota</taxon>
        <taxon>Neoptera</taxon>
        <taxon>Endopterygota</taxon>
        <taxon>Coleoptera</taxon>
        <taxon>Polyphaga</taxon>
        <taxon>Cucujiformia</taxon>
        <taxon>Chrysomeloidea</taxon>
        <taxon>Cerambycidae</taxon>
        <taxon>Cerambycinae</taxon>
        <taxon>Callichromatini</taxon>
        <taxon>Aromia</taxon>
    </lineage>
</organism>
<sequence length="64" mass="7399">MLFSKYKPSSFQRFPPKFARCLIGCEKKFTDRGPPWVPKLHTSVILIAGLKLICGYLNVDIEWL</sequence>
<dbReference type="AlphaFoldDB" id="A0AAV8XV88"/>
<evidence type="ECO:0000313" key="2">
    <source>
        <dbReference type="Proteomes" id="UP001162162"/>
    </source>
</evidence>
<dbReference type="EMBL" id="JAPWTK010000320">
    <property type="protein sequence ID" value="KAJ8942576.1"/>
    <property type="molecule type" value="Genomic_DNA"/>
</dbReference>